<dbReference type="PROSITE" id="PS00028">
    <property type="entry name" value="ZINC_FINGER_C2H2_1"/>
    <property type="match status" value="4"/>
</dbReference>
<feature type="domain" description="C2H2-type" evidence="6">
    <location>
        <begin position="550"/>
        <end position="573"/>
    </location>
</feature>
<evidence type="ECO:0000256" key="3">
    <source>
        <dbReference type="ARBA" id="ARBA00022771"/>
    </source>
</evidence>
<keyword evidence="3 5" id="KW-0863">Zinc-finger</keyword>
<proteinExistence type="predicted"/>
<dbReference type="KEGG" id="bvk:117237090"/>
<feature type="domain" description="C2H2-type" evidence="6">
    <location>
        <begin position="492"/>
        <end position="520"/>
    </location>
</feature>
<evidence type="ECO:0000313" key="7">
    <source>
        <dbReference type="Proteomes" id="UP000504631"/>
    </source>
</evidence>
<sequence>MYEDLSNFITFDYNTIWNMHSESSENMYQNTVLLDIMQDNEPSKEINTNEEKDHFEELNNFESDNILHNKISHNTSTKQDILILNKTHRTVPNILKSSSRSHRISEVDATKPNCFFEDIAKTEQQVLLVPDAASKHIQSENTFVKEAKYKKVSRRRKQKFSYVNAWNICSFVDKEKEILDKNVCMSTEIDSSAQKNKLKHYANKQDKRQGISILKSEQERLVSSMSENVLTDCTSKGQAPSSLEEIESDNFQDSIDFSSNEIFNTFYYESYDSNKLDCFIGYTENSDDAYNSFSSKHSDYQVKELDMNYNEIDTYETMADWSLTDNEQDEIDISIRKPVMSPDYWIEDLFSDRKSKCSCCDYSCHEDYAPNLITTSEINTYTKDRLSTEIFNGDSQANLDNTDLYTSNSTCVTDNVLSEDSSRTCSPLIDIESSLQITDDIDSTLIKFFNYSCQKDIEEGISKQFTCTQEQQETLQIQDSNEYKHITKKNEFQCSSCLLSFASARTMAIHQAAAHGGMYIILCESCGRLFNRKYHFNRHFIHCHRMKEPFNCDMCFRKYRHKSSLLHHLKAVHQVHYTRSRSSTFTCEVCQKVYSKFGAFENHVKTHKNAW</sequence>
<keyword evidence="4" id="KW-0862">Zinc</keyword>
<dbReference type="CTD" id="39364"/>
<evidence type="ECO:0000256" key="5">
    <source>
        <dbReference type="PROSITE-ProRule" id="PRU00042"/>
    </source>
</evidence>
<evidence type="ECO:0000259" key="6">
    <source>
        <dbReference type="PROSITE" id="PS50157"/>
    </source>
</evidence>
<dbReference type="AlphaFoldDB" id="A0A6J3KU49"/>
<feature type="domain" description="C2H2-type" evidence="6">
    <location>
        <begin position="521"/>
        <end position="549"/>
    </location>
</feature>
<keyword evidence="1" id="KW-0479">Metal-binding</keyword>
<evidence type="ECO:0000256" key="4">
    <source>
        <dbReference type="ARBA" id="ARBA00022833"/>
    </source>
</evidence>
<feature type="domain" description="C2H2-type" evidence="6">
    <location>
        <begin position="585"/>
        <end position="611"/>
    </location>
</feature>
<organism evidence="7 8">
    <name type="scientific">Bombus vosnesenskii</name>
    <dbReference type="NCBI Taxonomy" id="207650"/>
    <lineage>
        <taxon>Eukaryota</taxon>
        <taxon>Metazoa</taxon>
        <taxon>Ecdysozoa</taxon>
        <taxon>Arthropoda</taxon>
        <taxon>Hexapoda</taxon>
        <taxon>Insecta</taxon>
        <taxon>Pterygota</taxon>
        <taxon>Neoptera</taxon>
        <taxon>Endopterygota</taxon>
        <taxon>Hymenoptera</taxon>
        <taxon>Apocrita</taxon>
        <taxon>Aculeata</taxon>
        <taxon>Apoidea</taxon>
        <taxon>Anthophila</taxon>
        <taxon>Apidae</taxon>
        <taxon>Bombus</taxon>
        <taxon>Pyrobombus</taxon>
    </lineage>
</organism>
<dbReference type="PROSITE" id="PS50157">
    <property type="entry name" value="ZINC_FINGER_C2H2_2"/>
    <property type="match status" value="4"/>
</dbReference>
<evidence type="ECO:0000313" key="8">
    <source>
        <dbReference type="RefSeq" id="XP_033356600.1"/>
    </source>
</evidence>
<evidence type="ECO:0000256" key="2">
    <source>
        <dbReference type="ARBA" id="ARBA00022737"/>
    </source>
</evidence>
<dbReference type="PANTHER" id="PTHR24379">
    <property type="entry name" value="KRAB AND ZINC FINGER DOMAIN-CONTAINING"/>
    <property type="match status" value="1"/>
</dbReference>
<dbReference type="InterPro" id="IPR013087">
    <property type="entry name" value="Znf_C2H2_type"/>
</dbReference>
<dbReference type="PANTHER" id="PTHR24379:SF121">
    <property type="entry name" value="C2H2-TYPE DOMAIN-CONTAINING PROTEIN"/>
    <property type="match status" value="1"/>
</dbReference>
<dbReference type="InterPro" id="IPR036236">
    <property type="entry name" value="Znf_C2H2_sf"/>
</dbReference>
<protein>
    <submittedName>
        <fullName evidence="8">Zinc finger protein YER130C isoform X1</fullName>
    </submittedName>
</protein>
<accession>A0A6J3KU49</accession>
<keyword evidence="2" id="KW-0677">Repeat</keyword>
<dbReference type="GeneID" id="117237090"/>
<dbReference type="Pfam" id="PF00096">
    <property type="entry name" value="zf-C2H2"/>
    <property type="match status" value="1"/>
</dbReference>
<dbReference type="Proteomes" id="UP000504631">
    <property type="component" value="Unplaced"/>
</dbReference>
<name>A0A6J3KU49_9HYME</name>
<dbReference type="RefSeq" id="XP_033356600.1">
    <property type="nucleotide sequence ID" value="XM_033500709.1"/>
</dbReference>
<dbReference type="GO" id="GO:0008270">
    <property type="term" value="F:zinc ion binding"/>
    <property type="evidence" value="ECO:0007669"/>
    <property type="project" value="UniProtKB-KW"/>
</dbReference>
<dbReference type="Gene3D" id="3.30.160.60">
    <property type="entry name" value="Classic Zinc Finger"/>
    <property type="match status" value="2"/>
</dbReference>
<dbReference type="SMART" id="SM00355">
    <property type="entry name" value="ZnF_C2H2"/>
    <property type="match status" value="4"/>
</dbReference>
<dbReference type="SUPFAM" id="SSF57667">
    <property type="entry name" value="beta-beta-alpha zinc fingers"/>
    <property type="match status" value="1"/>
</dbReference>
<evidence type="ECO:0000256" key="1">
    <source>
        <dbReference type="ARBA" id="ARBA00022723"/>
    </source>
</evidence>
<gene>
    <name evidence="8" type="primary">LOC117237090</name>
</gene>
<reference evidence="8" key="1">
    <citation type="submission" date="2025-08" db="UniProtKB">
        <authorList>
            <consortium name="RefSeq"/>
        </authorList>
    </citation>
    <scope>IDENTIFICATION</scope>
    <source>
        <tissue evidence="8">Muscle</tissue>
    </source>
</reference>
<keyword evidence="7" id="KW-1185">Reference proteome</keyword>